<keyword evidence="1 5" id="KW-0678">Repressor</keyword>
<dbReference type="SUPFAM" id="SSF55781">
    <property type="entry name" value="GAF domain-like"/>
    <property type="match status" value="1"/>
</dbReference>
<organism evidence="8 9">
    <name type="scientific">Caproicibacterium amylolyticum</name>
    <dbReference type="NCBI Taxonomy" id="2766537"/>
    <lineage>
        <taxon>Bacteria</taxon>
        <taxon>Bacillati</taxon>
        <taxon>Bacillota</taxon>
        <taxon>Clostridia</taxon>
        <taxon>Eubacteriales</taxon>
        <taxon>Oscillospiraceae</taxon>
        <taxon>Caproicibacterium</taxon>
    </lineage>
</organism>
<dbReference type="Gene3D" id="3.30.450.40">
    <property type="match status" value="1"/>
</dbReference>
<dbReference type="InterPro" id="IPR023120">
    <property type="entry name" value="WHTH_transcript_rep_HrcA_IDD"/>
</dbReference>
<dbReference type="InterPro" id="IPR021153">
    <property type="entry name" value="HrcA_C"/>
</dbReference>
<dbReference type="Gene3D" id="1.10.10.10">
    <property type="entry name" value="Winged helix-like DNA-binding domain superfamily/Winged helix DNA-binding domain"/>
    <property type="match status" value="1"/>
</dbReference>
<dbReference type="AlphaFoldDB" id="A0A7G9WH01"/>
<dbReference type="InterPro" id="IPR036390">
    <property type="entry name" value="WH_DNA-bd_sf"/>
</dbReference>
<reference evidence="8 9" key="1">
    <citation type="submission" date="2020-08" db="EMBL/GenBank/DDBJ databases">
        <authorList>
            <person name="Ren C."/>
            <person name="Gu Y."/>
            <person name="Xu Y."/>
        </authorList>
    </citation>
    <scope>NUCLEOTIDE SEQUENCE [LARGE SCALE GENOMIC DNA]</scope>
    <source>
        <strain evidence="8 9">LBM18003</strain>
    </source>
</reference>
<sequence>MELTPRKQKILKAIIELYTVSGEPVGSKVLCDCLDFSVSSATVRNEMSDLAAVGLLDQPHTSAGRVPSEKGYRMYLDELMAPTPVTPEERHFIDALLLPSAYDPEKLLDGVARTLAGLTHMAAITTTPSGSSAAVAGIQFVQTSRRTAMVILMTSSGTMHSRVFHCDFELTPEILRVFFRVFNESLAGKPVRSITPAYIQTMGAAMGEAALLMSSALMALQDVAREAMGSDVRMDGQTNLLFFPEFNAENLRRMMRYLSRPQEVYRLLERAGTRVCIGQESGVSALRDTGLITAHYAVRGQDAGAIAVLGPMRMDYPKLIGSLDYLARSVGRMLTELIDLQ</sequence>
<evidence type="ECO:0000259" key="6">
    <source>
        <dbReference type="Pfam" id="PF01628"/>
    </source>
</evidence>
<feature type="domain" description="Heat-inducible transcription repressor HrcA C-terminal" evidence="6">
    <location>
        <begin position="105"/>
        <end position="320"/>
    </location>
</feature>
<evidence type="ECO:0000256" key="4">
    <source>
        <dbReference type="ARBA" id="ARBA00023163"/>
    </source>
</evidence>
<evidence type="ECO:0000313" key="8">
    <source>
        <dbReference type="EMBL" id="QNO17963.1"/>
    </source>
</evidence>
<dbReference type="KEGG" id="caml:H6X83_13795"/>
<comment type="function">
    <text evidence="5">Negative regulator of class I heat shock genes (grpE-dnaK-dnaJ and groELS operons). Prevents heat-shock induction of these operons.</text>
</comment>
<evidence type="ECO:0000313" key="9">
    <source>
        <dbReference type="Proteomes" id="UP000516046"/>
    </source>
</evidence>
<keyword evidence="4 5" id="KW-0804">Transcription</keyword>
<gene>
    <name evidence="5 8" type="primary">hrcA</name>
    <name evidence="8" type="ORF">H6X83_13795</name>
</gene>
<comment type="similarity">
    <text evidence="5">Belongs to the HrcA family.</text>
</comment>
<evidence type="ECO:0000256" key="3">
    <source>
        <dbReference type="ARBA" id="ARBA00023016"/>
    </source>
</evidence>
<name>A0A7G9WH01_9FIRM</name>
<dbReference type="Gene3D" id="3.30.390.60">
    <property type="entry name" value="Heat-inducible transcription repressor hrca homolog, domain 3"/>
    <property type="match status" value="1"/>
</dbReference>
<keyword evidence="3 5" id="KW-0346">Stress response</keyword>
<dbReference type="NCBIfam" id="TIGR00331">
    <property type="entry name" value="hrcA"/>
    <property type="match status" value="1"/>
</dbReference>
<evidence type="ECO:0000259" key="7">
    <source>
        <dbReference type="Pfam" id="PF03444"/>
    </source>
</evidence>
<evidence type="ECO:0000256" key="5">
    <source>
        <dbReference type="HAMAP-Rule" id="MF_00081"/>
    </source>
</evidence>
<dbReference type="PANTHER" id="PTHR34824:SF1">
    <property type="entry name" value="HEAT-INDUCIBLE TRANSCRIPTION REPRESSOR HRCA"/>
    <property type="match status" value="1"/>
</dbReference>
<dbReference type="InterPro" id="IPR005104">
    <property type="entry name" value="WHTH_HrcA_DNA-bd"/>
</dbReference>
<proteinExistence type="inferred from homology"/>
<dbReference type="InterPro" id="IPR002571">
    <property type="entry name" value="HrcA"/>
</dbReference>
<dbReference type="PIRSF" id="PIRSF005485">
    <property type="entry name" value="HrcA"/>
    <property type="match status" value="1"/>
</dbReference>
<dbReference type="InterPro" id="IPR036388">
    <property type="entry name" value="WH-like_DNA-bd_sf"/>
</dbReference>
<dbReference type="GO" id="GO:0045892">
    <property type="term" value="P:negative regulation of DNA-templated transcription"/>
    <property type="evidence" value="ECO:0007669"/>
    <property type="project" value="UniProtKB-UniRule"/>
</dbReference>
<dbReference type="InterPro" id="IPR029016">
    <property type="entry name" value="GAF-like_dom_sf"/>
</dbReference>
<dbReference type="Pfam" id="PF03444">
    <property type="entry name" value="WHD_HrcA"/>
    <property type="match status" value="1"/>
</dbReference>
<evidence type="ECO:0000256" key="2">
    <source>
        <dbReference type="ARBA" id="ARBA00023015"/>
    </source>
</evidence>
<dbReference type="GO" id="GO:0003677">
    <property type="term" value="F:DNA binding"/>
    <property type="evidence" value="ECO:0007669"/>
    <property type="project" value="InterPro"/>
</dbReference>
<dbReference type="SUPFAM" id="SSF46785">
    <property type="entry name" value="Winged helix' DNA-binding domain"/>
    <property type="match status" value="1"/>
</dbReference>
<accession>A0A7G9WH01</accession>
<protein>
    <recommendedName>
        <fullName evidence="5">Heat-inducible transcription repressor HrcA</fullName>
    </recommendedName>
</protein>
<dbReference type="PANTHER" id="PTHR34824">
    <property type="entry name" value="HEAT-INDUCIBLE TRANSCRIPTION REPRESSOR HRCA"/>
    <property type="match status" value="1"/>
</dbReference>
<keyword evidence="2 5" id="KW-0805">Transcription regulation</keyword>
<dbReference type="RefSeq" id="WP_212507028.1">
    <property type="nucleotide sequence ID" value="NZ_CP060696.1"/>
</dbReference>
<dbReference type="EMBL" id="CP060696">
    <property type="protein sequence ID" value="QNO17963.1"/>
    <property type="molecule type" value="Genomic_DNA"/>
</dbReference>
<keyword evidence="9" id="KW-1185">Reference proteome</keyword>
<dbReference type="Proteomes" id="UP000516046">
    <property type="component" value="Chromosome"/>
</dbReference>
<evidence type="ECO:0000256" key="1">
    <source>
        <dbReference type="ARBA" id="ARBA00022491"/>
    </source>
</evidence>
<dbReference type="HAMAP" id="MF_00081">
    <property type="entry name" value="HrcA"/>
    <property type="match status" value="1"/>
</dbReference>
<dbReference type="Pfam" id="PF01628">
    <property type="entry name" value="HrcA"/>
    <property type="match status" value="1"/>
</dbReference>
<feature type="domain" description="Winged helix-turn-helix transcription repressor HrcA DNA-binding" evidence="7">
    <location>
        <begin position="2"/>
        <end position="73"/>
    </location>
</feature>